<name>A0ABX8TIT5_9CAUL</name>
<evidence type="ECO:0000256" key="1">
    <source>
        <dbReference type="SAM" id="SignalP"/>
    </source>
</evidence>
<keyword evidence="1" id="KW-0732">Signal</keyword>
<dbReference type="RefSeq" id="WP_219353622.1">
    <property type="nucleotide sequence ID" value="NZ_CP080034.1"/>
</dbReference>
<organism evidence="2 3">
    <name type="scientific">Brevundimonas nasdae</name>
    <dbReference type="NCBI Taxonomy" id="172043"/>
    <lineage>
        <taxon>Bacteria</taxon>
        <taxon>Pseudomonadati</taxon>
        <taxon>Pseudomonadota</taxon>
        <taxon>Alphaproteobacteria</taxon>
        <taxon>Caulobacterales</taxon>
        <taxon>Caulobacteraceae</taxon>
        <taxon>Brevundimonas</taxon>
    </lineage>
</organism>
<protein>
    <recommendedName>
        <fullName evidence="4">Lipoprotein</fullName>
    </recommendedName>
</protein>
<feature type="signal peptide" evidence="1">
    <location>
        <begin position="1"/>
        <end position="17"/>
    </location>
</feature>
<dbReference type="PROSITE" id="PS51257">
    <property type="entry name" value="PROKAR_LIPOPROTEIN"/>
    <property type="match status" value="1"/>
</dbReference>
<dbReference type="Proteomes" id="UP000824334">
    <property type="component" value="Chromosome"/>
</dbReference>
<accession>A0ABX8TIT5</accession>
<evidence type="ECO:0008006" key="4">
    <source>
        <dbReference type="Google" id="ProtNLM"/>
    </source>
</evidence>
<feature type="chain" id="PRO_5047427940" description="Lipoprotein" evidence="1">
    <location>
        <begin position="18"/>
        <end position="211"/>
    </location>
</feature>
<proteinExistence type="predicted"/>
<sequence length="211" mass="21912">MKKLSSTLAMLAVLGLAACGDKPAKNEAEATTDGAAMQAGADAKTPSAVAANVDLSLIPVSTAPLGAFPYVGAPAGYGVRDEKTMDLAAYPIWTGTGFQTVEGKVHMASSATPEDKTFSRLEVQRSLDEAVKALGGVQIANSEAPNPAIDELPQALRSDMNLGLMIIYGNPISAYVIRRPDKTIWVQVIADASQVIWTVVEAPPPPAPPAA</sequence>
<dbReference type="GeneID" id="94374142"/>
<gene>
    <name evidence="2" type="ORF">KWG56_02620</name>
</gene>
<keyword evidence="3" id="KW-1185">Reference proteome</keyword>
<dbReference type="EMBL" id="CP080034">
    <property type="protein sequence ID" value="QYC10924.1"/>
    <property type="molecule type" value="Genomic_DNA"/>
</dbReference>
<reference evidence="2 3" key="1">
    <citation type="submission" date="2021-07" db="EMBL/GenBank/DDBJ databases">
        <title>Isolation and characterization of bacteria from a gold mining with a capacity of golden bioaccumulation.</title>
        <authorList>
            <person name="Yang X.J."/>
        </authorList>
    </citation>
    <scope>NUCLEOTIDE SEQUENCE [LARGE SCALE GENOMIC DNA]</scope>
    <source>
        <strain evidence="2 3">Au29</strain>
    </source>
</reference>
<evidence type="ECO:0000313" key="3">
    <source>
        <dbReference type="Proteomes" id="UP000824334"/>
    </source>
</evidence>
<evidence type="ECO:0000313" key="2">
    <source>
        <dbReference type="EMBL" id="QYC10924.1"/>
    </source>
</evidence>